<evidence type="ECO:0000256" key="21">
    <source>
        <dbReference type="PIRSR" id="PIRSR001155-4"/>
    </source>
</evidence>
<feature type="binding site" evidence="21">
    <location>
        <position position="79"/>
    </location>
    <ligand>
        <name>Ca(2+)</name>
        <dbReference type="ChEBI" id="CHEBI:29108"/>
        <label>1</label>
    </ligand>
</feature>
<dbReference type="SUPFAM" id="SSF57535">
    <property type="entry name" value="Complement control module/SCR domain"/>
    <property type="match status" value="1"/>
</dbReference>
<organism evidence="31 32">
    <name type="scientific">Patiria miniata</name>
    <name type="common">Bat star</name>
    <name type="synonym">Asterina miniata</name>
    <dbReference type="NCBI Taxonomy" id="46514"/>
    <lineage>
        <taxon>Eukaryota</taxon>
        <taxon>Metazoa</taxon>
        <taxon>Echinodermata</taxon>
        <taxon>Eleutherozoa</taxon>
        <taxon>Asterozoa</taxon>
        <taxon>Asteroidea</taxon>
        <taxon>Valvatacea</taxon>
        <taxon>Valvatida</taxon>
        <taxon>Asterinidae</taxon>
        <taxon>Patiria</taxon>
    </lineage>
</organism>
<feature type="domain" description="Peptidase S1" evidence="29">
    <location>
        <begin position="440"/>
        <end position="702"/>
    </location>
</feature>
<evidence type="ECO:0000256" key="26">
    <source>
        <dbReference type="SAM" id="SignalP"/>
    </source>
</evidence>
<dbReference type="InterPro" id="IPR009003">
    <property type="entry name" value="Peptidase_S1_PA"/>
</dbReference>
<dbReference type="InterPro" id="IPR024175">
    <property type="entry name" value="Pept_S1A_C1r/C1S/mannan-bd"/>
</dbReference>
<evidence type="ECO:0000259" key="27">
    <source>
        <dbReference type="PROSITE" id="PS01180"/>
    </source>
</evidence>
<keyword evidence="7 21" id="KW-0479">Metal-binding</keyword>
<dbReference type="FunFam" id="2.10.25.10:FF:000059">
    <property type="entry name" value="Mannan-binding lectin serine protease 1"/>
    <property type="match status" value="1"/>
</dbReference>
<dbReference type="InterPro" id="IPR043504">
    <property type="entry name" value="Peptidase_S1_PA_chymotrypsin"/>
</dbReference>
<feature type="disulfide bond" evidence="19">
    <location>
        <begin position="247"/>
        <end position="265"/>
    </location>
</feature>
<feature type="binding site" evidence="21">
    <location>
        <position position="133"/>
    </location>
    <ligand>
        <name>Ca(2+)</name>
        <dbReference type="ChEBI" id="CHEBI:29108"/>
        <label>1</label>
    </ligand>
</feature>
<feature type="disulfide bond" evidence="19">
    <location>
        <begin position="159"/>
        <end position="172"/>
    </location>
</feature>
<dbReference type="SUPFAM" id="SSF50494">
    <property type="entry name" value="Trypsin-like serine proteases"/>
    <property type="match status" value="1"/>
</dbReference>
<keyword evidence="10 25" id="KW-0378">Hydrolase</keyword>
<feature type="active site" description="Charge relay system" evidence="18">
    <location>
        <position position="486"/>
    </location>
</feature>
<dbReference type="InterPro" id="IPR018097">
    <property type="entry name" value="EGF_Ca-bd_CS"/>
</dbReference>
<evidence type="ECO:0000259" key="30">
    <source>
        <dbReference type="PROSITE" id="PS50923"/>
    </source>
</evidence>
<dbReference type="GeneID" id="119732519"/>
<keyword evidence="5 24" id="KW-0768">Sushi</keyword>
<dbReference type="PROSITE" id="PS01186">
    <property type="entry name" value="EGF_2"/>
    <property type="match status" value="1"/>
</dbReference>
<evidence type="ECO:0000256" key="1">
    <source>
        <dbReference type="ARBA" id="ARBA00004613"/>
    </source>
</evidence>
<dbReference type="Gene3D" id="2.10.25.10">
    <property type="entry name" value="Laminin"/>
    <property type="match status" value="1"/>
</dbReference>
<evidence type="ECO:0000256" key="6">
    <source>
        <dbReference type="ARBA" id="ARBA00022670"/>
    </source>
</evidence>
<evidence type="ECO:0000256" key="4">
    <source>
        <dbReference type="ARBA" id="ARBA00022588"/>
    </source>
</evidence>
<feature type="domain" description="CUB" evidence="27">
    <location>
        <begin position="28"/>
        <end position="148"/>
    </location>
</feature>
<dbReference type="CDD" id="cd00041">
    <property type="entry name" value="CUB"/>
    <property type="match status" value="2"/>
</dbReference>
<dbReference type="Pfam" id="PF00089">
    <property type="entry name" value="Trypsin"/>
    <property type="match status" value="1"/>
</dbReference>
<evidence type="ECO:0000256" key="22">
    <source>
        <dbReference type="PROSITE-ProRule" id="PRU00059"/>
    </source>
</evidence>
<dbReference type="CDD" id="cd00054">
    <property type="entry name" value="EGF_CA"/>
    <property type="match status" value="1"/>
</dbReference>
<feature type="disulfide bond" evidence="19">
    <location>
        <begin position="308"/>
        <end position="348"/>
    </location>
</feature>
<dbReference type="PROSITE" id="PS00010">
    <property type="entry name" value="ASX_HYDROXYL"/>
    <property type="match status" value="1"/>
</dbReference>
<feature type="disulfide bond" evidence="19">
    <location>
        <begin position="616"/>
        <end position="636"/>
    </location>
</feature>
<evidence type="ECO:0000256" key="20">
    <source>
        <dbReference type="PIRSR" id="PIRSR001155-3"/>
    </source>
</evidence>
<keyword evidence="3 23" id="KW-0245">EGF-like domain</keyword>
<evidence type="ECO:0000256" key="17">
    <source>
        <dbReference type="ARBA" id="ARBA00023278"/>
    </source>
</evidence>
<feature type="binding site" evidence="21">
    <location>
        <position position="88"/>
    </location>
    <ligand>
        <name>Ca(2+)</name>
        <dbReference type="ChEBI" id="CHEBI:29108"/>
        <label>1</label>
    </ligand>
</feature>
<evidence type="ECO:0000256" key="18">
    <source>
        <dbReference type="PIRSR" id="PIRSR001155-1"/>
    </source>
</evidence>
<feature type="disulfide bond" evidence="19 23">
    <location>
        <begin position="153"/>
        <end position="163"/>
    </location>
</feature>
<dbReference type="InterPro" id="IPR049883">
    <property type="entry name" value="NOTCH1_EGF-like"/>
</dbReference>
<evidence type="ECO:0000256" key="10">
    <source>
        <dbReference type="ARBA" id="ARBA00022801"/>
    </source>
</evidence>
<dbReference type="SMART" id="SM00020">
    <property type="entry name" value="Tryp_SPc"/>
    <property type="match status" value="1"/>
</dbReference>
<dbReference type="InterPro" id="IPR000152">
    <property type="entry name" value="EGF-type_Asp/Asn_hydroxyl_site"/>
</dbReference>
<keyword evidence="15 19" id="KW-1015">Disulfide bond</keyword>
<feature type="binding site" evidence="21">
    <location>
        <position position="165"/>
    </location>
    <ligand>
        <name>Ca(2+)</name>
        <dbReference type="ChEBI" id="CHEBI:29108"/>
        <label>2</label>
    </ligand>
</feature>
<protein>
    <submittedName>
        <fullName evidence="31">Uncharacterized protein</fullName>
    </submittedName>
</protein>
<dbReference type="InterPro" id="IPR001254">
    <property type="entry name" value="Trypsin_dom"/>
</dbReference>
<dbReference type="PROSITE" id="PS00135">
    <property type="entry name" value="TRYPSIN_SER"/>
    <property type="match status" value="1"/>
</dbReference>
<dbReference type="PROSITE" id="PS50240">
    <property type="entry name" value="TRYPSIN_DOM"/>
    <property type="match status" value="1"/>
</dbReference>
<dbReference type="OrthoDB" id="9985152at2759"/>
<evidence type="ECO:0000256" key="7">
    <source>
        <dbReference type="ARBA" id="ARBA00022723"/>
    </source>
</evidence>
<dbReference type="GO" id="GO:0005615">
    <property type="term" value="C:extracellular space"/>
    <property type="evidence" value="ECO:0007669"/>
    <property type="project" value="TreeGrafter"/>
</dbReference>
<dbReference type="Pfam" id="PF00084">
    <property type="entry name" value="Sushi"/>
    <property type="match status" value="2"/>
</dbReference>
<evidence type="ECO:0000256" key="13">
    <source>
        <dbReference type="ARBA" id="ARBA00022859"/>
    </source>
</evidence>
<dbReference type="InterPro" id="IPR000859">
    <property type="entry name" value="CUB_dom"/>
</dbReference>
<feature type="domain" description="Sushi" evidence="30">
    <location>
        <begin position="364"/>
        <end position="423"/>
    </location>
</feature>
<feature type="binding site" evidence="21">
    <location>
        <position position="166"/>
    </location>
    <ligand>
        <name>Ca(2+)</name>
        <dbReference type="ChEBI" id="CHEBI:29108"/>
        <label>2</label>
    </ligand>
</feature>
<evidence type="ECO:0000313" key="32">
    <source>
        <dbReference type="Proteomes" id="UP000887568"/>
    </source>
</evidence>
<dbReference type="PRINTS" id="PR00722">
    <property type="entry name" value="CHYMOTRYPSIN"/>
</dbReference>
<dbReference type="PROSITE" id="PS00134">
    <property type="entry name" value="TRYPSIN_HIS"/>
    <property type="match status" value="1"/>
</dbReference>
<dbReference type="PROSITE" id="PS50026">
    <property type="entry name" value="EGF_3"/>
    <property type="match status" value="1"/>
</dbReference>
<evidence type="ECO:0000256" key="12">
    <source>
        <dbReference type="ARBA" id="ARBA00022837"/>
    </source>
</evidence>
<keyword evidence="16" id="KW-0325">Glycoprotein</keyword>
<dbReference type="OMA" id="KCPYDAL"/>
<dbReference type="CDD" id="cd00033">
    <property type="entry name" value="CCP"/>
    <property type="match status" value="2"/>
</dbReference>
<dbReference type="Proteomes" id="UP000887568">
    <property type="component" value="Unplaced"/>
</dbReference>
<dbReference type="FunFam" id="2.60.120.290:FF:000003">
    <property type="entry name" value="Neuropilin"/>
    <property type="match status" value="1"/>
</dbReference>
<evidence type="ECO:0000256" key="11">
    <source>
        <dbReference type="ARBA" id="ARBA00022825"/>
    </source>
</evidence>
<feature type="chain" id="PRO_5037088532" evidence="26">
    <location>
        <begin position="31"/>
        <end position="703"/>
    </location>
</feature>
<dbReference type="InterPro" id="IPR000436">
    <property type="entry name" value="Sushi_SCR_CCP_dom"/>
</dbReference>
<feature type="domain" description="Sushi" evidence="30">
    <location>
        <begin position="306"/>
        <end position="363"/>
    </location>
</feature>
<dbReference type="InterPro" id="IPR001314">
    <property type="entry name" value="Peptidase_S1A"/>
</dbReference>
<feature type="disulfide bond" evidence="19">
    <location>
        <begin position="174"/>
        <end position="187"/>
    </location>
</feature>
<keyword evidence="6 25" id="KW-0645">Protease</keyword>
<feature type="binding site" evidence="21">
    <location>
        <position position="131"/>
    </location>
    <ligand>
        <name>Ca(2+)</name>
        <dbReference type="ChEBI" id="CHEBI:29108"/>
        <label>1</label>
    </ligand>
</feature>
<feature type="disulfide bond" evidence="19 22">
    <location>
        <begin position="191"/>
        <end position="218"/>
    </location>
</feature>
<dbReference type="InterPro" id="IPR001881">
    <property type="entry name" value="EGF-like_Ca-bd_dom"/>
</dbReference>
<dbReference type="InterPro" id="IPR035976">
    <property type="entry name" value="Sushi/SCR/CCP_sf"/>
</dbReference>
<feature type="disulfide bond" evidence="19">
    <location>
        <begin position="647"/>
        <end position="678"/>
    </location>
</feature>
<evidence type="ECO:0000256" key="2">
    <source>
        <dbReference type="ARBA" id="ARBA00022525"/>
    </source>
</evidence>
<keyword evidence="4" id="KW-0399">Innate immunity</keyword>
<keyword evidence="8 26" id="KW-0732">Signal</keyword>
<dbReference type="SUPFAM" id="SSF57196">
    <property type="entry name" value="EGF/Laminin"/>
    <property type="match status" value="1"/>
</dbReference>
<feature type="binding site" evidence="21">
    <location>
        <position position="289"/>
    </location>
    <ligand>
        <name>Ca(2+)</name>
        <dbReference type="ChEBI" id="CHEBI:29108"/>
        <label>3</label>
    </ligand>
</feature>
<dbReference type="FunFam" id="2.40.10.10:FF:000120">
    <property type="entry name" value="Putative serine protease"/>
    <property type="match status" value="1"/>
</dbReference>
<keyword evidence="17 20" id="KW-0379">Hydroxylation</keyword>
<accession>A0A914ADJ4</accession>
<feature type="disulfide bond" evidence="19 24">
    <location>
        <begin position="334"/>
        <end position="361"/>
    </location>
</feature>
<evidence type="ECO:0000256" key="15">
    <source>
        <dbReference type="ARBA" id="ARBA00023157"/>
    </source>
</evidence>
<keyword evidence="9" id="KW-0677">Repeat</keyword>
<dbReference type="SMART" id="SM00179">
    <property type="entry name" value="EGF_CA"/>
    <property type="match status" value="1"/>
</dbReference>
<dbReference type="CDD" id="cd00190">
    <property type="entry name" value="Tryp_SPc"/>
    <property type="match status" value="1"/>
</dbReference>
<dbReference type="PROSITE" id="PS50923">
    <property type="entry name" value="SUSHI"/>
    <property type="match status" value="2"/>
</dbReference>
<dbReference type="PROSITE" id="PS01180">
    <property type="entry name" value="CUB"/>
    <property type="match status" value="2"/>
</dbReference>
<feature type="binding site" evidence="21">
    <location>
        <position position="240"/>
    </location>
    <ligand>
        <name>Ca(2+)</name>
        <dbReference type="ChEBI" id="CHEBI:29108"/>
        <label>3</label>
    </ligand>
</feature>
<feature type="active site" description="Charge relay system" evidence="18">
    <location>
        <position position="651"/>
    </location>
</feature>
<dbReference type="PROSITE" id="PS01187">
    <property type="entry name" value="EGF_CA"/>
    <property type="match status" value="1"/>
</dbReference>
<feature type="disulfide bond" evidence="19 24">
    <location>
        <begin position="394"/>
        <end position="421"/>
    </location>
</feature>
<dbReference type="Gene3D" id="2.10.70.10">
    <property type="entry name" value="Complement Module, domain 1"/>
    <property type="match status" value="2"/>
</dbReference>
<dbReference type="GO" id="GO:0004252">
    <property type="term" value="F:serine-type endopeptidase activity"/>
    <property type="evidence" value="ECO:0007669"/>
    <property type="project" value="InterPro"/>
</dbReference>
<feature type="signal peptide" evidence="26">
    <location>
        <begin position="1"/>
        <end position="30"/>
    </location>
</feature>
<dbReference type="InterPro" id="IPR000742">
    <property type="entry name" value="EGF"/>
</dbReference>
<feature type="modified residue" description="(3R)-3-hydroxyasparagine" evidence="20">
    <location>
        <position position="165"/>
    </location>
</feature>
<dbReference type="PANTHER" id="PTHR24255">
    <property type="entry name" value="COMPLEMENT COMPONENT 1, S SUBCOMPONENT-RELATED"/>
    <property type="match status" value="1"/>
</dbReference>
<keyword evidence="14" id="KW-0180">Complement pathway</keyword>
<evidence type="ECO:0000313" key="31">
    <source>
        <dbReference type="EnsemblMetazoa" id="XP_038062005.1"/>
    </source>
</evidence>
<feature type="binding site" evidence="21">
    <location>
        <position position="169"/>
    </location>
    <ligand>
        <name>Ca(2+)</name>
        <dbReference type="ChEBI" id="CHEBI:29108"/>
        <label>2</label>
    </ligand>
</feature>
<evidence type="ECO:0000256" key="25">
    <source>
        <dbReference type="RuleBase" id="RU363034"/>
    </source>
</evidence>
<feature type="disulfide bond" description="Interchain (between heavy and light chains)" evidence="19">
    <location>
        <begin position="425"/>
        <end position="561"/>
    </location>
</feature>
<evidence type="ECO:0000256" key="9">
    <source>
        <dbReference type="ARBA" id="ARBA00022737"/>
    </source>
</evidence>
<name>A0A914ADJ4_PATMI</name>
<dbReference type="InterPro" id="IPR033116">
    <property type="entry name" value="TRYPSIN_SER"/>
</dbReference>
<dbReference type="SMART" id="SM00032">
    <property type="entry name" value="CCP"/>
    <property type="match status" value="2"/>
</dbReference>
<keyword evidence="2" id="KW-0964">Secreted</keyword>
<dbReference type="GO" id="GO:0006508">
    <property type="term" value="P:proteolysis"/>
    <property type="evidence" value="ECO:0007669"/>
    <property type="project" value="UniProtKB-KW"/>
</dbReference>
<feature type="binding site" evidence="21">
    <location>
        <position position="291"/>
    </location>
    <ligand>
        <name>Ca(2+)</name>
        <dbReference type="ChEBI" id="CHEBI:29108"/>
        <label>3</label>
    </ligand>
</feature>
<comment type="caution">
    <text evidence="23">Lacks conserved residue(s) required for the propagation of feature annotation.</text>
</comment>
<dbReference type="PIRSF" id="PIRSF001155">
    <property type="entry name" value="C1r_C1s_MASP"/>
    <property type="match status" value="1"/>
</dbReference>
<dbReference type="GO" id="GO:0006956">
    <property type="term" value="P:complement activation"/>
    <property type="evidence" value="ECO:0007669"/>
    <property type="project" value="InterPro"/>
</dbReference>
<evidence type="ECO:0000256" key="16">
    <source>
        <dbReference type="ARBA" id="ARBA00023180"/>
    </source>
</evidence>
<dbReference type="GO" id="GO:0005509">
    <property type="term" value="F:calcium ion binding"/>
    <property type="evidence" value="ECO:0007669"/>
    <property type="project" value="InterPro"/>
</dbReference>
<dbReference type="RefSeq" id="XP_038062005.1">
    <property type="nucleotide sequence ID" value="XM_038206077.1"/>
</dbReference>
<dbReference type="Gene3D" id="2.60.120.290">
    <property type="entry name" value="Spermadhesin, CUB domain"/>
    <property type="match status" value="2"/>
</dbReference>
<dbReference type="Pfam" id="PF00431">
    <property type="entry name" value="CUB"/>
    <property type="match status" value="2"/>
</dbReference>
<dbReference type="AlphaFoldDB" id="A0A914ADJ4"/>
<dbReference type="PANTHER" id="PTHR24255:SF38">
    <property type="entry name" value="MANNAN-BINDING LECTIN SERINE PROTEASE 1-LIKE"/>
    <property type="match status" value="1"/>
</dbReference>
<feature type="binding site" evidence="21">
    <location>
        <position position="149"/>
    </location>
    <ligand>
        <name>Ca(2+)</name>
        <dbReference type="ChEBI" id="CHEBI:29108"/>
        <label>2</label>
    </ligand>
</feature>
<evidence type="ECO:0000256" key="23">
    <source>
        <dbReference type="PROSITE-ProRule" id="PRU00076"/>
    </source>
</evidence>
<dbReference type="Pfam" id="PF07645">
    <property type="entry name" value="EGF_CA"/>
    <property type="match status" value="1"/>
</dbReference>
<evidence type="ECO:0000256" key="8">
    <source>
        <dbReference type="ARBA" id="ARBA00022729"/>
    </source>
</evidence>
<dbReference type="SMART" id="SM00042">
    <property type="entry name" value="CUB"/>
    <property type="match status" value="2"/>
</dbReference>
<dbReference type="SUPFAM" id="SSF49854">
    <property type="entry name" value="Spermadhesin, CUB domain"/>
    <property type="match status" value="2"/>
</dbReference>
<evidence type="ECO:0000256" key="5">
    <source>
        <dbReference type="ARBA" id="ARBA00022659"/>
    </source>
</evidence>
<proteinExistence type="predicted"/>
<feature type="domain" description="CUB" evidence="27">
    <location>
        <begin position="191"/>
        <end position="304"/>
    </location>
</feature>
<dbReference type="GO" id="GO:0045087">
    <property type="term" value="P:innate immune response"/>
    <property type="evidence" value="ECO:0007669"/>
    <property type="project" value="UniProtKB-KW"/>
</dbReference>
<feature type="binding site" evidence="21">
    <location>
        <position position="152"/>
    </location>
    <ligand>
        <name>Ca(2+)</name>
        <dbReference type="ChEBI" id="CHEBI:29108"/>
        <label>2</label>
    </ligand>
</feature>
<dbReference type="InterPro" id="IPR035914">
    <property type="entry name" value="Sperma_CUB_dom_sf"/>
</dbReference>
<feature type="disulfide bond" evidence="19">
    <location>
        <begin position="85"/>
        <end position="103"/>
    </location>
</feature>
<sequence length="703" mass="77400">MAAANEGSQRLRWLSVLVCLVALSAHACHATAIPLSGMYGVLVTPGYPAPYEDDRDLQWLITVPEGFRVRLYISDFDLEPGTMNCDHDYLMVLSGNDTLGKFCGRAGTRDAPGDRSLTSQSREMEVRFHADYSNVHRRTGFRAHYVAEDIDECEERDICNHFCHNYLGGYYCSCEFGYSLHEDNTSCEVHCSGNILEATSGVITSPGYPIAYPRRSDCDWLIRAEAGYVISLTFEDFDVEDHPDVKCPYDALSIKQDDERLGPFCGRQKADWPEEVKADKRIEISFVSDASGANRGFRARYSTAGKPCVALDVPANGVVSVSNTTMGHNATFSCERGFRLVGPAQRTCLASGQWSDSNPVCEVVTCESLVDINNGQVTVDDETLEWGTEAVYYCDPLYELRGSDTRVCQVDGEWSGEEPSCVAICGESRTPPRNPPRRRIVGGREARKNSWPWAARISIRAPNFGIDGIQCGGSLISETWVLTAAHCVTARRTAIFGRVVPADSVSVTLGIHEISDTKGEVREVSEIVRAPSYDAASFDADVALLRLAQPVALTNRISPICVPDADTFRVGSDYSLYEDEEFLEEAVAIGWGETEPGSTSDFLKEVYLPVIDQSTCVESFEGRAQEGYVITDNMVCAGASEGGRDTCFGDSGGPLMLKDRVLERYHAFGLISWGEDRCAQEGDYGVYAKVGNFGTWIRQITQM</sequence>
<evidence type="ECO:0000259" key="29">
    <source>
        <dbReference type="PROSITE" id="PS50240"/>
    </source>
</evidence>
<feature type="disulfide bond" evidence="19">
    <location>
        <begin position="366"/>
        <end position="408"/>
    </location>
</feature>
<evidence type="ECO:0000259" key="28">
    <source>
        <dbReference type="PROSITE" id="PS50026"/>
    </source>
</evidence>
<comment type="PTM">
    <text evidence="20">The iron and 2-oxoglutarate dependent 3-hydroxylation of aspartate and asparagine is (R) stereospecific within EGF domains.</text>
</comment>
<evidence type="ECO:0000256" key="14">
    <source>
        <dbReference type="ARBA" id="ARBA00022875"/>
    </source>
</evidence>
<dbReference type="FunFam" id="2.60.120.290:FF:000012">
    <property type="entry name" value="mannan-binding lectin serine protease 1 isoform X1"/>
    <property type="match status" value="1"/>
</dbReference>
<keyword evidence="12 21" id="KW-0106">Calcium</keyword>
<evidence type="ECO:0000256" key="24">
    <source>
        <dbReference type="PROSITE-ProRule" id="PRU00302"/>
    </source>
</evidence>
<evidence type="ECO:0000256" key="19">
    <source>
        <dbReference type="PIRSR" id="PIRSR001155-2"/>
    </source>
</evidence>
<dbReference type="InterPro" id="IPR018114">
    <property type="entry name" value="TRYPSIN_HIS"/>
</dbReference>
<feature type="active site" description="Charge relay system" evidence="18">
    <location>
        <position position="541"/>
    </location>
</feature>
<evidence type="ECO:0000256" key="3">
    <source>
        <dbReference type="ARBA" id="ARBA00022536"/>
    </source>
</evidence>
<dbReference type="Gene3D" id="2.40.10.10">
    <property type="entry name" value="Trypsin-like serine proteases"/>
    <property type="match status" value="1"/>
</dbReference>
<reference evidence="31" key="1">
    <citation type="submission" date="2022-11" db="UniProtKB">
        <authorList>
            <consortium name="EnsemblMetazoa"/>
        </authorList>
    </citation>
    <scope>IDENTIFICATION</scope>
</reference>
<feature type="domain" description="EGF-like" evidence="28">
    <location>
        <begin position="149"/>
        <end position="188"/>
    </location>
</feature>
<keyword evidence="13" id="KW-0391">Immunity</keyword>
<keyword evidence="11 25" id="KW-0720">Serine protease</keyword>
<keyword evidence="32" id="KW-1185">Reference proteome</keyword>
<feature type="binding site" evidence="21">
    <location>
        <position position="250"/>
    </location>
    <ligand>
        <name>Ca(2+)</name>
        <dbReference type="ChEBI" id="CHEBI:29108"/>
        <label>3</label>
    </ligand>
</feature>
<comment type="subcellular location">
    <subcellularLocation>
        <location evidence="1">Secreted</location>
    </subcellularLocation>
</comment>
<dbReference type="EnsemblMetazoa" id="XM_038206077.1">
    <property type="protein sequence ID" value="XP_038062005.1"/>
    <property type="gene ID" value="LOC119732519"/>
</dbReference>